<proteinExistence type="predicted"/>
<evidence type="ECO:0000313" key="1">
    <source>
        <dbReference type="EMBL" id="DAF97526.1"/>
    </source>
</evidence>
<name>A0A8S5UT29_9CAUD</name>
<organism evidence="1">
    <name type="scientific">Myoviridae sp. ctijX18</name>
    <dbReference type="NCBI Taxonomy" id="2825154"/>
    <lineage>
        <taxon>Viruses</taxon>
        <taxon>Duplodnaviria</taxon>
        <taxon>Heunggongvirae</taxon>
        <taxon>Uroviricota</taxon>
        <taxon>Caudoviricetes</taxon>
    </lineage>
</organism>
<sequence>MASLPKSIRIRELISISSLSLFKESYYKVNQKWLV</sequence>
<protein>
    <submittedName>
        <fullName evidence="1">Uncharacterized protein</fullName>
    </submittedName>
</protein>
<reference evidence="1" key="1">
    <citation type="journal article" date="2021" name="Proc. Natl. Acad. Sci. U.S.A.">
        <title>A Catalog of Tens of Thousands of Viruses from Human Metagenomes Reveals Hidden Associations with Chronic Diseases.</title>
        <authorList>
            <person name="Tisza M.J."/>
            <person name="Buck C.B."/>
        </authorList>
    </citation>
    <scope>NUCLEOTIDE SEQUENCE</scope>
    <source>
        <strain evidence="1">CtijX18</strain>
    </source>
</reference>
<dbReference type="EMBL" id="BK016133">
    <property type="protein sequence ID" value="DAF97526.1"/>
    <property type="molecule type" value="Genomic_DNA"/>
</dbReference>
<accession>A0A8S5UT29</accession>